<dbReference type="AlphaFoldDB" id="A0A5C7IFN2"/>
<dbReference type="EMBL" id="VAHF01000003">
    <property type="protein sequence ID" value="TXG67256.1"/>
    <property type="molecule type" value="Genomic_DNA"/>
</dbReference>
<keyword evidence="3" id="KW-1185">Reference proteome</keyword>
<dbReference type="Proteomes" id="UP000323000">
    <property type="component" value="Chromosome 3"/>
</dbReference>
<dbReference type="SUPFAM" id="SSF52058">
    <property type="entry name" value="L domain-like"/>
    <property type="match status" value="1"/>
</dbReference>
<sequence>MKHNNAHLESLEIGGCDSLTFIVKGQLPLSLKYLSVRNCEKLQYLLDDREDASTSSSSVTNKENINHLSTSLLENLNIYNCSSLTCLSTRGQLPDVKCLQICYCSNLKTLSSRGHLPATLENLVIRCCPKLDSIAERFCNNRSIERICIKRCANLRPIPEGLHSLSSLREIYIEDCPSLVFFPEGGLPDAIIRVSISRYKSFPSNLTSLSIEDPDIFTSLIAWGLHKLTSLRELNVIGCPDAISFLQEEMGMLLPTSLIKLTIARFPKLEYLSSRGFQNLFSLEFLWIRDCPWLTSFPEVGLPCSLLQLYADGCPLLKKHCKKDKGKEWSKISNIPCIEVEHKFIYDIEGEE</sequence>
<dbReference type="GO" id="GO:0006952">
    <property type="term" value="P:defense response"/>
    <property type="evidence" value="ECO:0007669"/>
    <property type="project" value="UniProtKB-KW"/>
</dbReference>
<organism evidence="2 3">
    <name type="scientific">Acer yangbiense</name>
    <dbReference type="NCBI Taxonomy" id="1000413"/>
    <lineage>
        <taxon>Eukaryota</taxon>
        <taxon>Viridiplantae</taxon>
        <taxon>Streptophyta</taxon>
        <taxon>Embryophyta</taxon>
        <taxon>Tracheophyta</taxon>
        <taxon>Spermatophyta</taxon>
        <taxon>Magnoliopsida</taxon>
        <taxon>eudicotyledons</taxon>
        <taxon>Gunneridae</taxon>
        <taxon>Pentapetalae</taxon>
        <taxon>rosids</taxon>
        <taxon>malvids</taxon>
        <taxon>Sapindales</taxon>
        <taxon>Sapindaceae</taxon>
        <taxon>Hippocastanoideae</taxon>
        <taxon>Acereae</taxon>
        <taxon>Acer</taxon>
    </lineage>
</organism>
<gene>
    <name evidence="2" type="ORF">EZV62_008531</name>
</gene>
<protein>
    <submittedName>
        <fullName evidence="2">Uncharacterized protein</fullName>
    </submittedName>
</protein>
<proteinExistence type="predicted"/>
<dbReference type="PANTHER" id="PTHR36766:SF40">
    <property type="entry name" value="DISEASE RESISTANCE PROTEIN RGA3"/>
    <property type="match status" value="1"/>
</dbReference>
<name>A0A5C7IFN2_9ROSI</name>
<comment type="caution">
    <text evidence="2">The sequence shown here is derived from an EMBL/GenBank/DDBJ whole genome shotgun (WGS) entry which is preliminary data.</text>
</comment>
<evidence type="ECO:0000256" key="1">
    <source>
        <dbReference type="ARBA" id="ARBA00022821"/>
    </source>
</evidence>
<accession>A0A5C7IFN2</accession>
<dbReference type="PANTHER" id="PTHR36766">
    <property type="entry name" value="PLANT BROAD-SPECTRUM MILDEW RESISTANCE PROTEIN RPW8"/>
    <property type="match status" value="1"/>
</dbReference>
<evidence type="ECO:0000313" key="2">
    <source>
        <dbReference type="EMBL" id="TXG67256.1"/>
    </source>
</evidence>
<dbReference type="InterPro" id="IPR032675">
    <property type="entry name" value="LRR_dom_sf"/>
</dbReference>
<reference evidence="3" key="1">
    <citation type="journal article" date="2019" name="Gigascience">
        <title>De novo genome assembly of the endangered Acer yangbiense, a plant species with extremely small populations endemic to Yunnan Province, China.</title>
        <authorList>
            <person name="Yang J."/>
            <person name="Wariss H.M."/>
            <person name="Tao L."/>
            <person name="Zhang R."/>
            <person name="Yun Q."/>
            <person name="Hollingsworth P."/>
            <person name="Dao Z."/>
            <person name="Luo G."/>
            <person name="Guo H."/>
            <person name="Ma Y."/>
            <person name="Sun W."/>
        </authorList>
    </citation>
    <scope>NUCLEOTIDE SEQUENCE [LARGE SCALE GENOMIC DNA]</scope>
    <source>
        <strain evidence="3">cv. Malutang</strain>
    </source>
</reference>
<dbReference type="Gene3D" id="3.80.10.10">
    <property type="entry name" value="Ribonuclease Inhibitor"/>
    <property type="match status" value="2"/>
</dbReference>
<keyword evidence="1" id="KW-0611">Plant defense</keyword>
<evidence type="ECO:0000313" key="3">
    <source>
        <dbReference type="Proteomes" id="UP000323000"/>
    </source>
</evidence>
<dbReference type="OrthoDB" id="983746at2759"/>